<reference evidence="2 3" key="1">
    <citation type="journal article" date="2019" name="Environ. Microbiol.">
        <title>Species interactions and distinct microbial communities in high Arctic permafrost affected cryosols are associated with the CH4 and CO2 gas fluxes.</title>
        <authorList>
            <person name="Altshuler I."/>
            <person name="Hamel J."/>
            <person name="Turney S."/>
            <person name="Magnuson E."/>
            <person name="Levesque R."/>
            <person name="Greer C."/>
            <person name="Whyte L.G."/>
        </authorList>
    </citation>
    <scope>NUCLEOTIDE SEQUENCE [LARGE SCALE GENOMIC DNA]</scope>
    <source>
        <strain evidence="2 3">S9.3B</strain>
    </source>
</reference>
<proteinExistence type="predicted"/>
<feature type="compositionally biased region" description="Basic and acidic residues" evidence="1">
    <location>
        <begin position="53"/>
        <end position="72"/>
    </location>
</feature>
<keyword evidence="3" id="KW-1185">Reference proteome</keyword>
<evidence type="ECO:0000256" key="1">
    <source>
        <dbReference type="SAM" id="MobiDB-lite"/>
    </source>
</evidence>
<protein>
    <submittedName>
        <fullName evidence="2">Uncharacterized protein</fullName>
    </submittedName>
</protein>
<comment type="caution">
    <text evidence="2">The sequence shown here is derived from an EMBL/GenBank/DDBJ whole genome shotgun (WGS) entry which is preliminary data.</text>
</comment>
<organism evidence="2 3">
    <name type="scientific">Muricoccus nepalensis</name>
    <dbReference type="NCBI Taxonomy" id="1854500"/>
    <lineage>
        <taxon>Bacteria</taxon>
        <taxon>Pseudomonadati</taxon>
        <taxon>Pseudomonadota</taxon>
        <taxon>Alphaproteobacteria</taxon>
        <taxon>Acetobacterales</taxon>
        <taxon>Roseomonadaceae</taxon>
        <taxon>Muricoccus</taxon>
    </lineage>
</organism>
<accession>A0A502G6J9</accession>
<feature type="region of interest" description="Disordered" evidence="1">
    <location>
        <begin position="1"/>
        <end position="72"/>
    </location>
</feature>
<dbReference type="RefSeq" id="WP_140883306.1">
    <property type="nucleotide sequence ID" value="NZ_RCZP01000009.1"/>
</dbReference>
<feature type="compositionally biased region" description="Basic and acidic residues" evidence="1">
    <location>
        <begin position="1"/>
        <end position="10"/>
    </location>
</feature>
<evidence type="ECO:0000313" key="2">
    <source>
        <dbReference type="EMBL" id="TPG57191.1"/>
    </source>
</evidence>
<dbReference type="AlphaFoldDB" id="A0A502G6J9"/>
<gene>
    <name evidence="2" type="ORF">EAH89_12110</name>
</gene>
<dbReference type="Proteomes" id="UP000317078">
    <property type="component" value="Unassembled WGS sequence"/>
</dbReference>
<sequence>MPKGNEESTDRSAGGPGSSHQGSSHGHAHREKGHTEPGAPTNSGKSGVSGGGGERDSHHTHDETLKGDRTGR</sequence>
<name>A0A502G6J9_9PROT</name>
<evidence type="ECO:0000313" key="3">
    <source>
        <dbReference type="Proteomes" id="UP000317078"/>
    </source>
</evidence>
<dbReference type="EMBL" id="RCZP01000009">
    <property type="protein sequence ID" value="TPG57191.1"/>
    <property type="molecule type" value="Genomic_DNA"/>
</dbReference>